<feature type="transmembrane region" description="Helical" evidence="8">
    <location>
        <begin position="12"/>
        <end position="32"/>
    </location>
</feature>
<evidence type="ECO:0000256" key="3">
    <source>
        <dbReference type="ARBA" id="ARBA00009120"/>
    </source>
</evidence>
<comment type="caution">
    <text evidence="10">The sequence shown here is derived from an EMBL/GenBank/DDBJ whole genome shotgun (WGS) entry which is preliminary data.</text>
</comment>
<keyword evidence="11" id="KW-1185">Reference proteome</keyword>
<accession>A0A3M9NIT4</accession>
<dbReference type="PANTHER" id="PTHR43702:SF12">
    <property type="entry name" value="N-ACETYL GLUCOSAMINE TRANSPORTER NAGP"/>
    <property type="match status" value="1"/>
</dbReference>
<dbReference type="PROSITE" id="PS50850">
    <property type="entry name" value="MFS"/>
    <property type="match status" value="1"/>
</dbReference>
<evidence type="ECO:0000313" key="10">
    <source>
        <dbReference type="EMBL" id="RNI36908.1"/>
    </source>
</evidence>
<feature type="transmembrane region" description="Helical" evidence="8">
    <location>
        <begin position="80"/>
        <end position="99"/>
    </location>
</feature>
<dbReference type="InterPro" id="IPR036259">
    <property type="entry name" value="MFS_trans_sf"/>
</dbReference>
<keyword evidence="5 8" id="KW-0812">Transmembrane</keyword>
<comment type="subcellular location">
    <subcellularLocation>
        <location evidence="2">Cell inner membrane</location>
        <topology evidence="2">Multi-pass membrane protein</topology>
    </subcellularLocation>
</comment>
<feature type="transmembrane region" description="Helical" evidence="8">
    <location>
        <begin position="311"/>
        <end position="330"/>
    </location>
</feature>
<protein>
    <submittedName>
        <fullName evidence="10">Sugar MFS transporter</fullName>
    </submittedName>
</protein>
<feature type="transmembrane region" description="Helical" evidence="8">
    <location>
        <begin position="196"/>
        <end position="215"/>
    </location>
</feature>
<dbReference type="Gene3D" id="1.20.1250.20">
    <property type="entry name" value="MFS general substrate transporter like domains"/>
    <property type="match status" value="2"/>
</dbReference>
<dbReference type="AlphaFoldDB" id="A0A3M9NIT4"/>
<dbReference type="NCBIfam" id="TIGR01272">
    <property type="entry name" value="gluP"/>
    <property type="match status" value="1"/>
</dbReference>
<evidence type="ECO:0000256" key="6">
    <source>
        <dbReference type="ARBA" id="ARBA00022989"/>
    </source>
</evidence>
<evidence type="ECO:0000256" key="2">
    <source>
        <dbReference type="ARBA" id="ARBA00004429"/>
    </source>
</evidence>
<sequence>MDQNLSDSQTNYTPQIVIIGILFFIFGFVTWLNSTLIPYLQIACELETSQAVLVTFAFYISYALMAFPSSWVLKKTGFKNGMMWGLVCMAIGALIFIPAAMSRTYGTFLTGLFVIGTGLALLQTASNPYITILGPMESAAKRMSVMGICNKGAGALAPLIMGAFLLKNSNELIEKLKTLDATQKAIELDALASRVIVPYIIIATVLIALAIFIYFSNLPEVKAEGEDDVKDVSNANRQTIFSFPYLWLGFIALFLYVGVEVMAGDIIQIYGKAIGISLDIAKHFTTYTMIGMLVGYLIGIVTIPKYISQTTALKFSSVLGVIFAILAIFTSGYTSVLFIALLGLANAIMWPAIWPLTIHGLGRFTKMGSALLVVGIAGGAILPKLWASIGESYGYQEAFWIMVPCYLYILYFAISGHKVGVKSKK</sequence>
<dbReference type="InterPro" id="IPR011701">
    <property type="entry name" value="MFS"/>
</dbReference>
<feature type="transmembrane region" description="Helical" evidence="8">
    <location>
        <begin position="284"/>
        <end position="304"/>
    </location>
</feature>
<feature type="transmembrane region" description="Helical" evidence="8">
    <location>
        <begin position="143"/>
        <end position="166"/>
    </location>
</feature>
<dbReference type="EMBL" id="RJJR01000006">
    <property type="protein sequence ID" value="RNI36908.1"/>
    <property type="molecule type" value="Genomic_DNA"/>
</dbReference>
<feature type="transmembrane region" description="Helical" evidence="8">
    <location>
        <begin position="52"/>
        <end position="73"/>
    </location>
</feature>
<dbReference type="PANTHER" id="PTHR43702">
    <property type="entry name" value="L-FUCOSE-PROTON SYMPORTER"/>
    <property type="match status" value="1"/>
</dbReference>
<proteinExistence type="inferred from homology"/>
<feature type="domain" description="Major facilitator superfamily (MFS) profile" evidence="9">
    <location>
        <begin position="15"/>
        <end position="421"/>
    </location>
</feature>
<evidence type="ECO:0000256" key="8">
    <source>
        <dbReference type="SAM" id="Phobius"/>
    </source>
</evidence>
<evidence type="ECO:0000313" key="11">
    <source>
        <dbReference type="Proteomes" id="UP000267223"/>
    </source>
</evidence>
<evidence type="ECO:0000256" key="7">
    <source>
        <dbReference type="ARBA" id="ARBA00023136"/>
    </source>
</evidence>
<evidence type="ECO:0000256" key="1">
    <source>
        <dbReference type="ARBA" id="ARBA00003321"/>
    </source>
</evidence>
<dbReference type="InterPro" id="IPR005964">
    <property type="entry name" value="Glc/Gal_transptr_bac"/>
</dbReference>
<dbReference type="GO" id="GO:0055056">
    <property type="term" value="F:D-glucose transmembrane transporter activity"/>
    <property type="evidence" value="ECO:0007669"/>
    <property type="project" value="InterPro"/>
</dbReference>
<dbReference type="InterPro" id="IPR050375">
    <property type="entry name" value="MFS_TsgA-like"/>
</dbReference>
<keyword evidence="7 8" id="KW-0472">Membrane</keyword>
<reference evidence="10 11" key="1">
    <citation type="submission" date="2018-11" db="EMBL/GenBank/DDBJ databases">
        <title>Draft genome sequence of Ferruginibacter sp. BO-59.</title>
        <authorList>
            <person name="Im W.T."/>
        </authorList>
    </citation>
    <scope>NUCLEOTIDE SEQUENCE [LARGE SCALE GENOMIC DNA]</scope>
    <source>
        <strain evidence="10 11">BO-59</strain>
    </source>
</reference>
<comment type="function">
    <text evidence="1">Intake of glucose and galactose.</text>
</comment>
<dbReference type="GO" id="GO:1904659">
    <property type="term" value="P:D-glucose transmembrane transport"/>
    <property type="evidence" value="ECO:0007669"/>
    <property type="project" value="InterPro"/>
</dbReference>
<dbReference type="Proteomes" id="UP000267223">
    <property type="component" value="Unassembled WGS sequence"/>
</dbReference>
<dbReference type="GO" id="GO:0005886">
    <property type="term" value="C:plasma membrane"/>
    <property type="evidence" value="ECO:0007669"/>
    <property type="project" value="UniProtKB-SubCell"/>
</dbReference>
<evidence type="ECO:0000256" key="4">
    <source>
        <dbReference type="ARBA" id="ARBA00022475"/>
    </source>
</evidence>
<dbReference type="SUPFAM" id="SSF103473">
    <property type="entry name" value="MFS general substrate transporter"/>
    <property type="match status" value="1"/>
</dbReference>
<feature type="transmembrane region" description="Helical" evidence="8">
    <location>
        <begin position="398"/>
        <end position="416"/>
    </location>
</feature>
<dbReference type="OrthoDB" id="9795150at2"/>
<feature type="transmembrane region" description="Helical" evidence="8">
    <location>
        <begin position="368"/>
        <end position="386"/>
    </location>
</feature>
<gene>
    <name evidence="10" type="ORF">EFY79_09100</name>
</gene>
<keyword evidence="6 8" id="KW-1133">Transmembrane helix</keyword>
<keyword evidence="4" id="KW-1003">Cell membrane</keyword>
<comment type="similarity">
    <text evidence="3">Belongs to the major facilitator superfamily. FHS transporter (TC 2.A.1.7) family.</text>
</comment>
<feature type="transmembrane region" description="Helical" evidence="8">
    <location>
        <begin position="336"/>
        <end position="356"/>
    </location>
</feature>
<name>A0A3M9NIT4_9BACT</name>
<organism evidence="10 11">
    <name type="scientific">Hanamia caeni</name>
    <dbReference type="NCBI Taxonomy" id="2294116"/>
    <lineage>
        <taxon>Bacteria</taxon>
        <taxon>Pseudomonadati</taxon>
        <taxon>Bacteroidota</taxon>
        <taxon>Chitinophagia</taxon>
        <taxon>Chitinophagales</taxon>
        <taxon>Chitinophagaceae</taxon>
        <taxon>Hanamia</taxon>
    </lineage>
</organism>
<dbReference type="RefSeq" id="WP_123120392.1">
    <property type="nucleotide sequence ID" value="NZ_RJJR01000006.1"/>
</dbReference>
<dbReference type="GO" id="GO:0005354">
    <property type="term" value="F:galactose transmembrane transporter activity"/>
    <property type="evidence" value="ECO:0007669"/>
    <property type="project" value="InterPro"/>
</dbReference>
<dbReference type="CDD" id="cd17394">
    <property type="entry name" value="MFS_FucP_like"/>
    <property type="match status" value="1"/>
</dbReference>
<dbReference type="Pfam" id="PF07690">
    <property type="entry name" value="MFS_1"/>
    <property type="match status" value="1"/>
</dbReference>
<evidence type="ECO:0000256" key="5">
    <source>
        <dbReference type="ARBA" id="ARBA00022692"/>
    </source>
</evidence>
<feature type="transmembrane region" description="Helical" evidence="8">
    <location>
        <begin position="245"/>
        <end position="264"/>
    </location>
</feature>
<dbReference type="InterPro" id="IPR020846">
    <property type="entry name" value="MFS_dom"/>
</dbReference>
<evidence type="ECO:0000259" key="9">
    <source>
        <dbReference type="PROSITE" id="PS50850"/>
    </source>
</evidence>